<dbReference type="GO" id="GO:0003677">
    <property type="term" value="F:DNA binding"/>
    <property type="evidence" value="ECO:0007669"/>
    <property type="project" value="UniProtKB-KW"/>
</dbReference>
<feature type="domain" description="Cyclic nucleotide-binding" evidence="4">
    <location>
        <begin position="20"/>
        <end position="141"/>
    </location>
</feature>
<dbReference type="PRINTS" id="PR00034">
    <property type="entry name" value="HTHCRP"/>
</dbReference>
<dbReference type="InterPro" id="IPR050397">
    <property type="entry name" value="Env_Response_Regulators"/>
</dbReference>
<dbReference type="EMBL" id="AVNC01000014">
    <property type="protein sequence ID" value="EQK44024.1"/>
    <property type="molecule type" value="Genomic_DNA"/>
</dbReference>
<evidence type="ECO:0000256" key="2">
    <source>
        <dbReference type="ARBA" id="ARBA00023125"/>
    </source>
</evidence>
<dbReference type="InterPro" id="IPR018490">
    <property type="entry name" value="cNMP-bd_dom_sf"/>
</dbReference>
<dbReference type="GeneID" id="67474340"/>
<dbReference type="GO" id="GO:0003700">
    <property type="term" value="F:DNA-binding transcription factor activity"/>
    <property type="evidence" value="ECO:0007669"/>
    <property type="project" value="InterPro"/>
</dbReference>
<dbReference type="SMART" id="SM00419">
    <property type="entry name" value="HTH_CRP"/>
    <property type="match status" value="1"/>
</dbReference>
<dbReference type="InterPro" id="IPR036390">
    <property type="entry name" value="WH_DNA-bd_sf"/>
</dbReference>
<dbReference type="CDD" id="cd00038">
    <property type="entry name" value="CAP_ED"/>
    <property type="match status" value="1"/>
</dbReference>
<dbReference type="Gene3D" id="1.10.10.10">
    <property type="entry name" value="Winged helix-like DNA-binding domain superfamily/Winged helix DNA-binding domain"/>
    <property type="match status" value="1"/>
</dbReference>
<dbReference type="Pfam" id="PF13545">
    <property type="entry name" value="HTH_Crp_2"/>
    <property type="match status" value="1"/>
</dbReference>
<dbReference type="InterPro" id="IPR000595">
    <property type="entry name" value="cNMP-bd_dom"/>
</dbReference>
<dbReference type="PROSITE" id="PS00042">
    <property type="entry name" value="HTH_CRP_1"/>
    <property type="match status" value="1"/>
</dbReference>
<gene>
    <name evidence="6" type="ORF">C672_0552</name>
</gene>
<dbReference type="Pfam" id="PF00027">
    <property type="entry name" value="cNMP_binding"/>
    <property type="match status" value="1"/>
</dbReference>
<comment type="caution">
    <text evidence="6">The sequence shown here is derived from an EMBL/GenBank/DDBJ whole genome shotgun (WGS) entry which is preliminary data.</text>
</comment>
<evidence type="ECO:0000256" key="3">
    <source>
        <dbReference type="ARBA" id="ARBA00023163"/>
    </source>
</evidence>
<evidence type="ECO:0000259" key="5">
    <source>
        <dbReference type="PROSITE" id="PS51063"/>
    </source>
</evidence>
<proteinExistence type="predicted"/>
<feature type="domain" description="HTH crp-type" evidence="5">
    <location>
        <begin position="155"/>
        <end position="229"/>
    </location>
</feature>
<sequence>MKKFTCENCKSKLYAREVPIFSSLEKDEMNKIATNMDHITFNKGDILCTEGEESSKLFILSSGSVKLSKLTNEGKEQIVHILNEGEFFGESNLFDNRAISNFTATILEKTNVCIMSKDNFEEVLSKNPNIAFKIINQLSKRLVETENIALNLATNDVHSRIANMLLDFSEKYGVKSNEGIIVRMPISREGMGNYCGITRETISRKLPMFEDIGAIKLKGNKTIIIKNLNQLKEFIY</sequence>
<dbReference type="PROSITE" id="PS50042">
    <property type="entry name" value="CNMP_BINDING_3"/>
    <property type="match status" value="1"/>
</dbReference>
<evidence type="ECO:0000313" key="7">
    <source>
        <dbReference type="Proteomes" id="UP000015688"/>
    </source>
</evidence>
<keyword evidence="3" id="KW-0804">Transcription</keyword>
<dbReference type="InterPro" id="IPR036388">
    <property type="entry name" value="WH-like_DNA-bd_sf"/>
</dbReference>
<dbReference type="PROSITE" id="PS51063">
    <property type="entry name" value="HTH_CRP_2"/>
    <property type="match status" value="1"/>
</dbReference>
<dbReference type="RefSeq" id="WP_021431841.1">
    <property type="nucleotide sequence ID" value="NZ_AVNC01000014.1"/>
</dbReference>
<dbReference type="GO" id="GO:0005829">
    <property type="term" value="C:cytosol"/>
    <property type="evidence" value="ECO:0007669"/>
    <property type="project" value="TreeGrafter"/>
</dbReference>
<evidence type="ECO:0000313" key="6">
    <source>
        <dbReference type="EMBL" id="EQK44024.1"/>
    </source>
</evidence>
<dbReference type="SUPFAM" id="SSF46785">
    <property type="entry name" value="Winged helix' DNA-binding domain"/>
    <property type="match status" value="1"/>
</dbReference>
<dbReference type="CDD" id="cd00092">
    <property type="entry name" value="HTH_CRP"/>
    <property type="match status" value="1"/>
</dbReference>
<dbReference type="InterPro" id="IPR014710">
    <property type="entry name" value="RmlC-like_jellyroll"/>
</dbReference>
<dbReference type="SMART" id="SM00100">
    <property type="entry name" value="cNMP"/>
    <property type="match status" value="1"/>
</dbReference>
<dbReference type="InterPro" id="IPR012318">
    <property type="entry name" value="HTH_CRP"/>
</dbReference>
<evidence type="ECO:0000256" key="1">
    <source>
        <dbReference type="ARBA" id="ARBA00023015"/>
    </source>
</evidence>
<dbReference type="SUPFAM" id="SSF51206">
    <property type="entry name" value="cAMP-binding domain-like"/>
    <property type="match status" value="1"/>
</dbReference>
<accession>T4VJX7</accession>
<dbReference type="PANTHER" id="PTHR24567">
    <property type="entry name" value="CRP FAMILY TRANSCRIPTIONAL REGULATORY PROTEIN"/>
    <property type="match status" value="1"/>
</dbReference>
<reference evidence="6 7" key="1">
    <citation type="submission" date="2013-06" db="EMBL/GenBank/DDBJ databases">
        <authorList>
            <person name="Walk S."/>
            <person name="Aronoff D."/>
            <person name="Young V.Y."/>
            <person name="Marsh J."/>
            <person name="Harrison L."/>
            <person name="Daugherty S.C."/>
            <person name="Shefchek K.A."/>
            <person name="Hine E.E."/>
            <person name="Tallon L.J."/>
            <person name="Sadzewicz L.K."/>
            <person name="Rasko D.A."/>
        </authorList>
    </citation>
    <scope>NUCLEOTIDE SEQUENCE [LARGE SCALE GENOMIC DNA]</scope>
    <source>
        <strain evidence="6 7">ATCC 638</strain>
    </source>
</reference>
<keyword evidence="2" id="KW-0238">DNA-binding</keyword>
<keyword evidence="1" id="KW-0805">Transcription regulation</keyword>
<dbReference type="AlphaFoldDB" id="T4VJX7"/>
<dbReference type="Gene3D" id="2.60.120.10">
    <property type="entry name" value="Jelly Rolls"/>
    <property type="match status" value="1"/>
</dbReference>
<dbReference type="PATRIC" id="fig|1233171.3.peg.455"/>
<dbReference type="Proteomes" id="UP000015688">
    <property type="component" value="Unassembled WGS sequence"/>
</dbReference>
<dbReference type="InterPro" id="IPR018335">
    <property type="entry name" value="Tscrpt_reg_HTH_Crp-type_CS"/>
</dbReference>
<dbReference type="PANTHER" id="PTHR24567:SF28">
    <property type="entry name" value="LISTERIOLYSIN REGULATORY PROTEIN"/>
    <property type="match status" value="1"/>
</dbReference>
<protein>
    <submittedName>
        <fullName evidence="6">Cyclic nucleotide-binding domain protein</fullName>
    </submittedName>
</protein>
<name>T4VJX7_PARBF</name>
<evidence type="ECO:0000259" key="4">
    <source>
        <dbReference type="PROSITE" id="PS50042"/>
    </source>
</evidence>
<organism evidence="6 7">
    <name type="scientific">Paraclostridium bifermentans ATCC 638 = DSM 14991</name>
    <dbReference type="NCBI Taxonomy" id="1233171"/>
    <lineage>
        <taxon>Bacteria</taxon>
        <taxon>Bacillati</taxon>
        <taxon>Bacillota</taxon>
        <taxon>Clostridia</taxon>
        <taxon>Peptostreptococcales</taxon>
        <taxon>Peptostreptococcaceae</taxon>
        <taxon>Paraclostridium</taxon>
    </lineage>
</organism>